<dbReference type="AlphaFoldDB" id="A0A8J3N0J2"/>
<dbReference type="RefSeq" id="WP_220203773.1">
    <property type="nucleotide sequence ID" value="NZ_BNJK01000001.1"/>
</dbReference>
<dbReference type="Gene3D" id="1.10.357.10">
    <property type="entry name" value="Tetracycline Repressor, domain 2"/>
    <property type="match status" value="1"/>
</dbReference>
<dbReference type="SUPFAM" id="SSF46689">
    <property type="entry name" value="Homeodomain-like"/>
    <property type="match status" value="1"/>
</dbReference>
<dbReference type="InterPro" id="IPR050109">
    <property type="entry name" value="HTH-type_TetR-like_transc_reg"/>
</dbReference>
<dbReference type="PROSITE" id="PS01081">
    <property type="entry name" value="HTH_TETR_1"/>
    <property type="match status" value="1"/>
</dbReference>
<keyword evidence="5" id="KW-1185">Reference proteome</keyword>
<evidence type="ECO:0000313" key="4">
    <source>
        <dbReference type="EMBL" id="GHO92962.1"/>
    </source>
</evidence>
<evidence type="ECO:0000313" key="5">
    <source>
        <dbReference type="Proteomes" id="UP000597444"/>
    </source>
</evidence>
<dbReference type="GO" id="GO:0003700">
    <property type="term" value="F:DNA-binding transcription factor activity"/>
    <property type="evidence" value="ECO:0007669"/>
    <property type="project" value="TreeGrafter"/>
</dbReference>
<dbReference type="InterPro" id="IPR001647">
    <property type="entry name" value="HTH_TetR"/>
</dbReference>
<evidence type="ECO:0000256" key="2">
    <source>
        <dbReference type="PROSITE-ProRule" id="PRU00335"/>
    </source>
</evidence>
<sequence>MGEYGRHTKQQVRAERILDVASELLLRWGYKRVTIEDIARQADVGTGTIYLHWKNKEAIFEHVMLREAVAVWRELLQRIYADPQEVLVHRIMRSMFLIVRKRPLARAIFTRDTTLLGKLAQGNATKQTQSLMNAQEFMQLLRDLGLLRTDSNLPVQAYAFSATITGFTLIDPLLTEEDQVSLEEKAEAMAQTIRLAFEPEVLPTPAILQEQAVPRLTGMLEQICEYCEQQIRERTTR</sequence>
<gene>
    <name evidence="4" type="ORF">KSF_030100</name>
</gene>
<dbReference type="InterPro" id="IPR009057">
    <property type="entry name" value="Homeodomain-like_sf"/>
</dbReference>
<keyword evidence="1 2" id="KW-0238">DNA-binding</keyword>
<organism evidence="4 5">
    <name type="scientific">Reticulibacter mediterranei</name>
    <dbReference type="NCBI Taxonomy" id="2778369"/>
    <lineage>
        <taxon>Bacteria</taxon>
        <taxon>Bacillati</taxon>
        <taxon>Chloroflexota</taxon>
        <taxon>Ktedonobacteria</taxon>
        <taxon>Ktedonobacterales</taxon>
        <taxon>Reticulibacteraceae</taxon>
        <taxon>Reticulibacter</taxon>
    </lineage>
</organism>
<dbReference type="PROSITE" id="PS50977">
    <property type="entry name" value="HTH_TETR_2"/>
    <property type="match status" value="1"/>
</dbReference>
<dbReference type="EMBL" id="BNJK01000001">
    <property type="protein sequence ID" value="GHO92962.1"/>
    <property type="molecule type" value="Genomic_DNA"/>
</dbReference>
<dbReference type="GO" id="GO:0000976">
    <property type="term" value="F:transcription cis-regulatory region binding"/>
    <property type="evidence" value="ECO:0007669"/>
    <property type="project" value="TreeGrafter"/>
</dbReference>
<evidence type="ECO:0000256" key="1">
    <source>
        <dbReference type="ARBA" id="ARBA00023125"/>
    </source>
</evidence>
<name>A0A8J3N0J2_9CHLR</name>
<feature type="DNA-binding region" description="H-T-H motif" evidence="2">
    <location>
        <begin position="34"/>
        <end position="53"/>
    </location>
</feature>
<dbReference type="PANTHER" id="PTHR30055:SF226">
    <property type="entry name" value="HTH-TYPE TRANSCRIPTIONAL REGULATOR PKSA"/>
    <property type="match status" value="1"/>
</dbReference>
<feature type="domain" description="HTH tetR-type" evidence="3">
    <location>
        <begin position="11"/>
        <end position="71"/>
    </location>
</feature>
<dbReference type="Pfam" id="PF00440">
    <property type="entry name" value="TetR_N"/>
    <property type="match status" value="1"/>
</dbReference>
<dbReference type="PANTHER" id="PTHR30055">
    <property type="entry name" value="HTH-TYPE TRANSCRIPTIONAL REGULATOR RUTR"/>
    <property type="match status" value="1"/>
</dbReference>
<evidence type="ECO:0000259" key="3">
    <source>
        <dbReference type="PROSITE" id="PS50977"/>
    </source>
</evidence>
<proteinExistence type="predicted"/>
<dbReference type="PRINTS" id="PR00455">
    <property type="entry name" value="HTHTETR"/>
</dbReference>
<reference evidence="4" key="1">
    <citation type="submission" date="2020-10" db="EMBL/GenBank/DDBJ databases">
        <title>Taxonomic study of unclassified bacteria belonging to the class Ktedonobacteria.</title>
        <authorList>
            <person name="Yabe S."/>
            <person name="Wang C.M."/>
            <person name="Zheng Y."/>
            <person name="Sakai Y."/>
            <person name="Cavaletti L."/>
            <person name="Monciardini P."/>
            <person name="Donadio S."/>
        </authorList>
    </citation>
    <scope>NUCLEOTIDE SEQUENCE</scope>
    <source>
        <strain evidence="4">ID150040</strain>
    </source>
</reference>
<accession>A0A8J3N0J2</accession>
<dbReference type="InterPro" id="IPR023772">
    <property type="entry name" value="DNA-bd_HTH_TetR-type_CS"/>
</dbReference>
<dbReference type="Proteomes" id="UP000597444">
    <property type="component" value="Unassembled WGS sequence"/>
</dbReference>
<comment type="caution">
    <text evidence="4">The sequence shown here is derived from an EMBL/GenBank/DDBJ whole genome shotgun (WGS) entry which is preliminary data.</text>
</comment>
<protein>
    <submittedName>
        <fullName evidence="4">TetR family transcriptional regulator</fullName>
    </submittedName>
</protein>